<dbReference type="PANTHER" id="PTHR43918">
    <property type="entry name" value="ACETYLCHOLINESTERASE"/>
    <property type="match status" value="1"/>
</dbReference>
<keyword evidence="3" id="KW-0732">Signal</keyword>
<accession>A0ABR1K3R6</accession>
<gene>
    <name evidence="5" type="ORF">VKT23_002645</name>
</gene>
<comment type="caution">
    <text evidence="5">The sequence shown here is derived from an EMBL/GenBank/DDBJ whole genome shotgun (WGS) entry which is preliminary data.</text>
</comment>
<sequence length="591" mass="64613">MIPQYLVQSSRVLNLVVLPLLFTLVFAQPPTVFDTVRNITYIGTNTAPGVEKFLNIPYGKDTGGQRRFTSPEPTYLPAGTVYNATIPGPVCPQTAGGSFAFFSNLSNSDMSEDCLRLKVARPTGLKDGEKLPVMVWIYGGGLFNGHINERTNEPEGLILQSVANGLPVVFVAMNYRLNIFGFALSDTLRENNDLNVGLKDQRLALEWVQENIHFFGGDPDRVTIFGQSSGALSVTLQILAYGGARGAPFHGAIMESTALEPTSTSNLTVDSFNAVANLTGCDSFGNPQGPETLSCLRQLPMETLLNITIAQHDSTSDQNDGDTYLPTVDGDFLPLASSELTRRGMFVPMPVMIGWTKDDATLFTPSDRSTHEFLDVFYPDLNETTVARLLDLYPVTDFAPNLAANLSAEFYRSAQIFRDILFTCPSFLFGHAMAEKFVHSYGNSVPPVFLYEFNQTIYVSFLESIDLPGLGVIHTSDLPYVYANIETYNVTGTIHATPSDFALVEQVSRTWSTFVNTGAPSLSGKNTLQGWEGSYQSGASMLDASLYIIGGSSSGMSTLEGEGSKQAVAVQKLKERCEFLNRDDIIEQLKY</sequence>
<organism evidence="5 6">
    <name type="scientific">Marasmiellus scandens</name>
    <dbReference type="NCBI Taxonomy" id="2682957"/>
    <lineage>
        <taxon>Eukaryota</taxon>
        <taxon>Fungi</taxon>
        <taxon>Dikarya</taxon>
        <taxon>Basidiomycota</taxon>
        <taxon>Agaricomycotina</taxon>
        <taxon>Agaricomycetes</taxon>
        <taxon>Agaricomycetidae</taxon>
        <taxon>Agaricales</taxon>
        <taxon>Marasmiineae</taxon>
        <taxon>Omphalotaceae</taxon>
        <taxon>Marasmiellus</taxon>
    </lineage>
</organism>
<dbReference type="EC" id="3.1.1.-" evidence="3"/>
<keyword evidence="2 3" id="KW-0378">Hydrolase</keyword>
<dbReference type="InterPro" id="IPR029058">
    <property type="entry name" value="AB_hydrolase_fold"/>
</dbReference>
<reference evidence="5 6" key="1">
    <citation type="submission" date="2024-01" db="EMBL/GenBank/DDBJ databases">
        <title>A draft genome for the cacao thread blight pathogen Marasmiellus scandens.</title>
        <authorList>
            <person name="Baruah I.K."/>
            <person name="Leung J."/>
            <person name="Bukari Y."/>
            <person name="Amoako-Attah I."/>
            <person name="Meinhardt L.W."/>
            <person name="Bailey B.A."/>
            <person name="Cohen S.P."/>
        </authorList>
    </citation>
    <scope>NUCLEOTIDE SEQUENCE [LARGE SCALE GENOMIC DNA]</scope>
    <source>
        <strain evidence="5 6">GH-19</strain>
    </source>
</reference>
<evidence type="ECO:0000259" key="4">
    <source>
        <dbReference type="Pfam" id="PF00135"/>
    </source>
</evidence>
<feature type="chain" id="PRO_5044992971" description="Carboxylic ester hydrolase" evidence="3">
    <location>
        <begin position="28"/>
        <end position="591"/>
    </location>
</feature>
<evidence type="ECO:0000256" key="3">
    <source>
        <dbReference type="RuleBase" id="RU361235"/>
    </source>
</evidence>
<evidence type="ECO:0000313" key="5">
    <source>
        <dbReference type="EMBL" id="KAK7471237.1"/>
    </source>
</evidence>
<evidence type="ECO:0000313" key="6">
    <source>
        <dbReference type="Proteomes" id="UP001498398"/>
    </source>
</evidence>
<dbReference type="PROSITE" id="PS00122">
    <property type="entry name" value="CARBOXYLESTERASE_B_1"/>
    <property type="match status" value="1"/>
</dbReference>
<dbReference type="SUPFAM" id="SSF53474">
    <property type="entry name" value="alpha/beta-Hydrolases"/>
    <property type="match status" value="1"/>
</dbReference>
<dbReference type="PANTHER" id="PTHR43918:SF4">
    <property type="entry name" value="CARBOXYLIC ESTER HYDROLASE"/>
    <property type="match status" value="1"/>
</dbReference>
<protein>
    <recommendedName>
        <fullName evidence="3">Carboxylic ester hydrolase</fullName>
        <ecNumber evidence="3">3.1.1.-</ecNumber>
    </recommendedName>
</protein>
<evidence type="ECO:0000256" key="2">
    <source>
        <dbReference type="ARBA" id="ARBA00022801"/>
    </source>
</evidence>
<evidence type="ECO:0000256" key="1">
    <source>
        <dbReference type="ARBA" id="ARBA00005964"/>
    </source>
</evidence>
<dbReference type="InterPro" id="IPR050654">
    <property type="entry name" value="AChE-related_enzymes"/>
</dbReference>
<keyword evidence="6" id="KW-1185">Reference proteome</keyword>
<comment type="similarity">
    <text evidence="1 3">Belongs to the type-B carboxylesterase/lipase family.</text>
</comment>
<dbReference type="Pfam" id="PF00135">
    <property type="entry name" value="COesterase"/>
    <property type="match status" value="1"/>
</dbReference>
<dbReference type="Gene3D" id="3.40.50.1820">
    <property type="entry name" value="alpha/beta hydrolase"/>
    <property type="match status" value="1"/>
</dbReference>
<dbReference type="EMBL" id="JBANRG010000002">
    <property type="protein sequence ID" value="KAK7471237.1"/>
    <property type="molecule type" value="Genomic_DNA"/>
</dbReference>
<feature type="signal peptide" evidence="3">
    <location>
        <begin position="1"/>
        <end position="27"/>
    </location>
</feature>
<dbReference type="InterPro" id="IPR002018">
    <property type="entry name" value="CarbesteraseB"/>
</dbReference>
<dbReference type="InterPro" id="IPR019826">
    <property type="entry name" value="Carboxylesterase_B_AS"/>
</dbReference>
<name>A0ABR1K3R6_9AGAR</name>
<feature type="domain" description="Carboxylesterase type B" evidence="4">
    <location>
        <begin position="46"/>
        <end position="532"/>
    </location>
</feature>
<dbReference type="Proteomes" id="UP001498398">
    <property type="component" value="Unassembled WGS sequence"/>
</dbReference>
<proteinExistence type="inferred from homology"/>